<comment type="caution">
    <text evidence="7">The sequence shown here is derived from an EMBL/GenBank/DDBJ whole genome shotgun (WGS) entry which is preliminary data.</text>
</comment>
<proteinExistence type="predicted"/>
<reference evidence="7" key="1">
    <citation type="submission" date="2011-01" db="EMBL/GenBank/DDBJ databases">
        <authorList>
            <person name="Muzny D."/>
            <person name="Qin X."/>
            <person name="Buhay C."/>
            <person name="Dugan-Rocha S."/>
            <person name="Ding Y."/>
            <person name="Chen G."/>
            <person name="Hawes A."/>
            <person name="Holder M."/>
            <person name="Jhangiani S."/>
            <person name="Johnson A."/>
            <person name="Khan Z."/>
            <person name="Li Z."/>
            <person name="Liu W."/>
            <person name="Liu X."/>
            <person name="Perez L."/>
            <person name="Shen H."/>
            <person name="Wang Q."/>
            <person name="Watt J."/>
            <person name="Xi L."/>
            <person name="Xin Y."/>
            <person name="Zhou J."/>
            <person name="Deng J."/>
            <person name="Jiang H."/>
            <person name="Liu Y."/>
            <person name="Qu J."/>
            <person name="Song X.-Z."/>
            <person name="Zhang L."/>
            <person name="Villasana D."/>
            <person name="Johnson A."/>
            <person name="Liu J."/>
            <person name="Liyanage D."/>
            <person name="Lorensuhewa L."/>
            <person name="Robinson T."/>
            <person name="Song A."/>
            <person name="Song B.-B."/>
            <person name="Dinh H."/>
            <person name="Thornton R."/>
            <person name="Coyle M."/>
            <person name="Francisco L."/>
            <person name="Jackson L."/>
            <person name="Javaid M."/>
            <person name="Korchina V."/>
            <person name="Kovar C."/>
            <person name="Mata R."/>
            <person name="Mathew T."/>
            <person name="Ngo R."/>
            <person name="Nguyen L."/>
            <person name="Nguyen N."/>
            <person name="Okwuonu G."/>
            <person name="Ongeri F."/>
            <person name="Pham C."/>
            <person name="Simmons D."/>
            <person name="Wilczek-Boney K."/>
            <person name="Hale W."/>
            <person name="Jakkamsetti A."/>
            <person name="Pham P."/>
            <person name="Ruth R."/>
            <person name="San Lucas F."/>
            <person name="Warren J."/>
            <person name="Zhang J."/>
            <person name="Zhao Z."/>
            <person name="Zhou C."/>
            <person name="Zhu D."/>
            <person name="Lee S."/>
            <person name="Bess C."/>
            <person name="Blankenburg K."/>
            <person name="Forbes L."/>
            <person name="Fu Q."/>
            <person name="Gubbala S."/>
            <person name="Hirani K."/>
            <person name="Jayaseelan J.C."/>
            <person name="Lara F."/>
            <person name="Munidasa M."/>
            <person name="Palculict T."/>
            <person name="Patil S."/>
            <person name="Pu L.-L."/>
            <person name="Saada N."/>
            <person name="Tang L."/>
            <person name="Weissenberger G."/>
            <person name="Zhu Y."/>
            <person name="Hemphill L."/>
            <person name="Shang Y."/>
            <person name="Youmans B."/>
            <person name="Ayvaz T."/>
            <person name="Ross M."/>
            <person name="Santibanez J."/>
            <person name="Aqrawi P."/>
            <person name="Gross S."/>
            <person name="Joshi V."/>
            <person name="Fowler G."/>
            <person name="Nazareth L."/>
            <person name="Reid J."/>
            <person name="Worley K."/>
            <person name="Petrosino J."/>
            <person name="Highlander S."/>
            <person name="Gibbs R."/>
        </authorList>
    </citation>
    <scope>NUCLEOTIDE SEQUENCE [LARGE SCALE GENOMIC DNA]</scope>
    <source>
        <strain evidence="7">ATCC 33707</strain>
    </source>
</reference>
<evidence type="ECO:0000313" key="7">
    <source>
        <dbReference type="EMBL" id="EGD22620.1"/>
    </source>
</evidence>
<protein>
    <recommendedName>
        <fullName evidence="6">GtrA/DPMS transmembrane domain-containing protein</fullName>
    </recommendedName>
</protein>
<dbReference type="GO" id="GO:0000271">
    <property type="term" value="P:polysaccharide biosynthetic process"/>
    <property type="evidence" value="ECO:0007669"/>
    <property type="project" value="InterPro"/>
</dbReference>
<evidence type="ECO:0000256" key="5">
    <source>
        <dbReference type="SAM" id="Phobius"/>
    </source>
</evidence>
<organism evidence="7 8">
    <name type="scientific">Prescottella equi ATCC 33707</name>
    <dbReference type="NCBI Taxonomy" id="525370"/>
    <lineage>
        <taxon>Bacteria</taxon>
        <taxon>Bacillati</taxon>
        <taxon>Actinomycetota</taxon>
        <taxon>Actinomycetes</taxon>
        <taxon>Mycobacteriales</taxon>
        <taxon>Nocardiaceae</taxon>
        <taxon>Prescottella</taxon>
    </lineage>
</organism>
<feature type="transmembrane region" description="Helical" evidence="5">
    <location>
        <begin position="127"/>
        <end position="147"/>
    </location>
</feature>
<dbReference type="HOGENOM" id="CLU_133772_0_0_11"/>
<dbReference type="GO" id="GO:0016020">
    <property type="term" value="C:membrane"/>
    <property type="evidence" value="ECO:0007669"/>
    <property type="project" value="UniProtKB-SubCell"/>
</dbReference>
<keyword evidence="8" id="KW-1185">Reference proteome</keyword>
<dbReference type="EMBL" id="ADNW02000018">
    <property type="protein sequence ID" value="EGD22620.1"/>
    <property type="molecule type" value="Genomic_DNA"/>
</dbReference>
<evidence type="ECO:0000256" key="1">
    <source>
        <dbReference type="ARBA" id="ARBA00004141"/>
    </source>
</evidence>
<evidence type="ECO:0000256" key="4">
    <source>
        <dbReference type="ARBA" id="ARBA00023136"/>
    </source>
</evidence>
<dbReference type="Pfam" id="PF04138">
    <property type="entry name" value="GtrA_DPMS_TM"/>
    <property type="match status" value="1"/>
</dbReference>
<keyword evidence="4 5" id="KW-0472">Membrane</keyword>
<keyword evidence="2 5" id="KW-0812">Transmembrane</keyword>
<dbReference type="Proteomes" id="UP000004245">
    <property type="component" value="Unassembled WGS sequence"/>
</dbReference>
<comment type="subcellular location">
    <subcellularLocation>
        <location evidence="1">Membrane</location>
        <topology evidence="1">Multi-pass membrane protein</topology>
    </subcellularLocation>
</comment>
<evidence type="ECO:0000256" key="3">
    <source>
        <dbReference type="ARBA" id="ARBA00022989"/>
    </source>
</evidence>
<feature type="domain" description="GtrA/DPMS transmembrane" evidence="6">
    <location>
        <begin position="36"/>
        <end position="153"/>
    </location>
</feature>
<accession>E9T5L0</accession>
<gene>
    <name evidence="7" type="ORF">HMPREF0724_13838</name>
</gene>
<evidence type="ECO:0000256" key="2">
    <source>
        <dbReference type="ARBA" id="ARBA00022692"/>
    </source>
</evidence>
<feature type="transmembrane region" description="Helical" evidence="5">
    <location>
        <begin position="61"/>
        <end position="78"/>
    </location>
</feature>
<feature type="transmembrane region" description="Helical" evidence="5">
    <location>
        <begin position="99"/>
        <end position="121"/>
    </location>
</feature>
<sequence length="163" mass="17688">MGYRCELQPNLRLWETSMAMRELRLGGDGWAAQLTRFALVGGSSNVLYALSFVVLDAYGTFLANAVGVATSTVLANELHRRRTFRAADRVPWFAAQWEGGALALLGLVISSLVLAALHFFLPDATDLVSIALVIAVSGVVGGLRFVALRGWVFGRRDPLLQQP</sequence>
<dbReference type="STRING" id="43767.A6I91_12320"/>
<dbReference type="InterPro" id="IPR007267">
    <property type="entry name" value="GtrA_DPMS_TM"/>
</dbReference>
<dbReference type="AlphaFoldDB" id="E9T5L0"/>
<keyword evidence="3 5" id="KW-1133">Transmembrane helix</keyword>
<evidence type="ECO:0000313" key="8">
    <source>
        <dbReference type="Proteomes" id="UP000004245"/>
    </source>
</evidence>
<evidence type="ECO:0000259" key="6">
    <source>
        <dbReference type="Pfam" id="PF04138"/>
    </source>
</evidence>
<name>E9T5L0_RHOHA</name>